<evidence type="ECO:0000256" key="1">
    <source>
        <dbReference type="SAM" id="Phobius"/>
    </source>
</evidence>
<organism evidence="2 3">
    <name type="scientific">Actinoplanes lobatus</name>
    <dbReference type="NCBI Taxonomy" id="113568"/>
    <lineage>
        <taxon>Bacteria</taxon>
        <taxon>Bacillati</taxon>
        <taxon>Actinomycetota</taxon>
        <taxon>Actinomycetes</taxon>
        <taxon>Micromonosporales</taxon>
        <taxon>Micromonosporaceae</taxon>
        <taxon>Actinoplanes</taxon>
    </lineage>
</organism>
<keyword evidence="1" id="KW-0812">Transmembrane</keyword>
<dbReference type="EMBL" id="JACHNC010000001">
    <property type="protein sequence ID" value="MBB4753389.1"/>
    <property type="molecule type" value="Genomic_DNA"/>
</dbReference>
<dbReference type="AlphaFoldDB" id="A0A7W7HMV0"/>
<protein>
    <submittedName>
        <fullName evidence="2">Uncharacterized protein</fullName>
    </submittedName>
</protein>
<accession>A0A7W7HMV0</accession>
<sequence length="66" mass="7369">MSTKKPESSRWAPWWVYVVVITGANQVKQRYAENLPVPVNAAITITLVTTLVLAITAGYRGLRRPD</sequence>
<evidence type="ECO:0000313" key="3">
    <source>
        <dbReference type="Proteomes" id="UP000590511"/>
    </source>
</evidence>
<keyword evidence="1" id="KW-0472">Membrane</keyword>
<evidence type="ECO:0000313" key="2">
    <source>
        <dbReference type="EMBL" id="MBB4753389.1"/>
    </source>
</evidence>
<gene>
    <name evidence="2" type="ORF">BJ964_007550</name>
</gene>
<dbReference type="Proteomes" id="UP000590511">
    <property type="component" value="Unassembled WGS sequence"/>
</dbReference>
<keyword evidence="1" id="KW-1133">Transmembrane helix</keyword>
<reference evidence="2 3" key="1">
    <citation type="submission" date="2020-08" db="EMBL/GenBank/DDBJ databases">
        <title>Sequencing the genomes of 1000 actinobacteria strains.</title>
        <authorList>
            <person name="Klenk H.-P."/>
        </authorList>
    </citation>
    <scope>NUCLEOTIDE SEQUENCE [LARGE SCALE GENOMIC DNA]</scope>
    <source>
        <strain evidence="2 3">DSM 43150</strain>
    </source>
</reference>
<proteinExistence type="predicted"/>
<dbReference type="RefSeq" id="WP_188125096.1">
    <property type="nucleotide sequence ID" value="NZ_BOMP01000011.1"/>
</dbReference>
<name>A0A7W7HMV0_9ACTN</name>
<feature type="transmembrane region" description="Helical" evidence="1">
    <location>
        <begin position="39"/>
        <end position="59"/>
    </location>
</feature>
<comment type="caution">
    <text evidence="2">The sequence shown here is derived from an EMBL/GenBank/DDBJ whole genome shotgun (WGS) entry which is preliminary data.</text>
</comment>